<organism evidence="13 14">
    <name type="scientific">Myripristis murdjan</name>
    <name type="common">pinecone soldierfish</name>
    <dbReference type="NCBI Taxonomy" id="586833"/>
    <lineage>
        <taxon>Eukaryota</taxon>
        <taxon>Metazoa</taxon>
        <taxon>Chordata</taxon>
        <taxon>Craniata</taxon>
        <taxon>Vertebrata</taxon>
        <taxon>Euteleostomi</taxon>
        <taxon>Actinopterygii</taxon>
        <taxon>Neopterygii</taxon>
        <taxon>Teleostei</taxon>
        <taxon>Neoteleostei</taxon>
        <taxon>Acanthomorphata</taxon>
        <taxon>Holocentriformes</taxon>
        <taxon>Holocentridae</taxon>
        <taxon>Myripristis</taxon>
    </lineage>
</organism>
<accession>A0A667XFT7</accession>
<dbReference type="Proteomes" id="UP000472263">
    <property type="component" value="Chromosome 13"/>
</dbReference>
<dbReference type="GO" id="GO:0006506">
    <property type="term" value="P:GPI anchor biosynthetic process"/>
    <property type="evidence" value="ECO:0007669"/>
    <property type="project" value="UniProtKB-KW"/>
</dbReference>
<dbReference type="InterPro" id="IPR039545">
    <property type="entry name" value="PGAP2"/>
</dbReference>
<gene>
    <name evidence="13" type="primary">PGAP2</name>
</gene>
<evidence type="ECO:0000313" key="14">
    <source>
        <dbReference type="Proteomes" id="UP000472263"/>
    </source>
</evidence>
<dbReference type="PANTHER" id="PTHR12892:SF11">
    <property type="entry name" value="POST-GPI ATTACHMENT TO PROTEINS FACTOR 2"/>
    <property type="match status" value="1"/>
</dbReference>
<evidence type="ECO:0000256" key="2">
    <source>
        <dbReference type="ARBA" id="ARBA00007414"/>
    </source>
</evidence>
<name>A0A667XFT7_9TELE</name>
<dbReference type="Ensembl" id="ENSMMDT00005013319.1">
    <property type="protein sequence ID" value="ENSMMDP00005012948.1"/>
    <property type="gene ID" value="ENSMMDG00005006723.1"/>
</dbReference>
<keyword evidence="14" id="KW-1185">Reference proteome</keyword>
<dbReference type="PANTHER" id="PTHR12892">
    <property type="entry name" value="FGF RECEPTOR ACTIVATING PROTEIN 1"/>
    <property type="match status" value="1"/>
</dbReference>
<dbReference type="GO" id="GO:0000139">
    <property type="term" value="C:Golgi membrane"/>
    <property type="evidence" value="ECO:0007669"/>
    <property type="project" value="UniProtKB-SubCell"/>
</dbReference>
<reference evidence="13" key="1">
    <citation type="submission" date="2019-06" db="EMBL/GenBank/DDBJ databases">
        <authorList>
            <consortium name="Wellcome Sanger Institute Data Sharing"/>
        </authorList>
    </citation>
    <scope>NUCLEOTIDE SEQUENCE [LARGE SCALE GENOMIC DNA]</scope>
</reference>
<evidence type="ECO:0000256" key="10">
    <source>
        <dbReference type="ARBA" id="ARBA00093676"/>
    </source>
</evidence>
<dbReference type="InParanoid" id="A0A667XFT7"/>
<keyword evidence="7 11" id="KW-0472">Membrane</keyword>
<dbReference type="GeneTree" id="ENSGT00510000047299"/>
<evidence type="ECO:0000256" key="7">
    <source>
        <dbReference type="ARBA" id="ARBA00023136"/>
    </source>
</evidence>
<dbReference type="AlphaFoldDB" id="A0A667XFT7"/>
<reference evidence="13" key="2">
    <citation type="submission" date="2025-08" db="UniProtKB">
        <authorList>
            <consortium name="Ensembl"/>
        </authorList>
    </citation>
    <scope>IDENTIFICATION</scope>
</reference>
<evidence type="ECO:0000256" key="6">
    <source>
        <dbReference type="ARBA" id="ARBA00023034"/>
    </source>
</evidence>
<evidence type="ECO:0000256" key="4">
    <source>
        <dbReference type="ARBA" id="ARBA00022692"/>
    </source>
</evidence>
<comment type="function">
    <text evidence="8">Involved in the fatty acid remodeling steps of GPI-anchor maturation where the unsaturated acyl chain at sn-2 of inositol phosphate is replaced by a saturated stearoyl chain. May catalyze the second step of the fatty acid remodeling, by reacylating a lyso-GPI intermediate at sn-2 of inositol phosphate by a saturated chain. The fatty acid remodeling steps is critical for the integration of GPI-APs into lipid rafts.</text>
</comment>
<sequence>MHVLSCLHGFSTKESSRRVPAWHPQPSPYTASVYNAWLCTFRCNNISPLKGTHNHPLFSTQPLMCRPLVIRLSFTSCVWGTVSLPLLGLTTCVFISSVFHFEDSTGTHCQVPNYLPSISASISLSPECHIWRFCIGLHSAPRFLVAFTYFKFYKTRFASRFPESSLSCLNLAFSISENFGLLLLTYVSSSETYLVHKEGFVLFIISSLIYMLITCRLWKVIKKYSLSPEDAKSYHWKVRFLLLFISFCAFAVYFYWKHNMYCEPGSYTFFALFEYLVVFSNMAFHLTAVWDFKSREVMVISSSEDKDF</sequence>
<evidence type="ECO:0000256" key="5">
    <source>
        <dbReference type="ARBA" id="ARBA00022989"/>
    </source>
</evidence>
<feature type="transmembrane region" description="Helical" evidence="11">
    <location>
        <begin position="268"/>
        <end position="290"/>
    </location>
</feature>
<comment type="subcellular location">
    <subcellularLocation>
        <location evidence="1">Golgi apparatus membrane</location>
        <topology evidence="1">Multi-pass membrane protein</topology>
    </subcellularLocation>
</comment>
<reference evidence="13" key="3">
    <citation type="submission" date="2025-09" db="UniProtKB">
        <authorList>
            <consortium name="Ensembl"/>
        </authorList>
    </citation>
    <scope>IDENTIFICATION</scope>
</reference>
<dbReference type="Pfam" id="PF10277">
    <property type="entry name" value="Frag1"/>
    <property type="match status" value="1"/>
</dbReference>
<evidence type="ECO:0000256" key="8">
    <source>
        <dbReference type="ARBA" id="ARBA00093421"/>
    </source>
</evidence>
<protein>
    <recommendedName>
        <fullName evidence="9">Acyltransferase PGAP2</fullName>
    </recommendedName>
    <alternativeName>
        <fullName evidence="10">Post-GPI attachment to proteins factor 2</fullName>
    </alternativeName>
</protein>
<keyword evidence="6" id="KW-0333">Golgi apparatus</keyword>
<evidence type="ECO:0000256" key="11">
    <source>
        <dbReference type="SAM" id="Phobius"/>
    </source>
</evidence>
<feature type="transmembrane region" description="Helical" evidence="11">
    <location>
        <begin position="199"/>
        <end position="218"/>
    </location>
</feature>
<evidence type="ECO:0000313" key="13">
    <source>
        <dbReference type="Ensembl" id="ENSMMDP00005012948.1"/>
    </source>
</evidence>
<evidence type="ECO:0000259" key="12">
    <source>
        <dbReference type="Pfam" id="PF10277"/>
    </source>
</evidence>
<comment type="similarity">
    <text evidence="2">Belongs to the PGAP2 family.</text>
</comment>
<keyword evidence="5 11" id="KW-1133">Transmembrane helix</keyword>
<feature type="transmembrane region" description="Helical" evidence="11">
    <location>
        <begin position="164"/>
        <end position="187"/>
    </location>
</feature>
<feature type="transmembrane region" description="Helical" evidence="11">
    <location>
        <begin position="238"/>
        <end position="256"/>
    </location>
</feature>
<dbReference type="InterPro" id="IPR019402">
    <property type="entry name" value="CWH43_N"/>
</dbReference>
<dbReference type="GO" id="GO:0005789">
    <property type="term" value="C:endoplasmic reticulum membrane"/>
    <property type="evidence" value="ECO:0007669"/>
    <property type="project" value="TreeGrafter"/>
</dbReference>
<keyword evidence="3" id="KW-0337">GPI-anchor biosynthesis</keyword>
<evidence type="ECO:0000256" key="3">
    <source>
        <dbReference type="ARBA" id="ARBA00022502"/>
    </source>
</evidence>
<feature type="domain" description="CWH43-like N-terminal" evidence="12">
    <location>
        <begin position="76"/>
        <end position="293"/>
    </location>
</feature>
<evidence type="ECO:0000256" key="9">
    <source>
        <dbReference type="ARBA" id="ARBA00093632"/>
    </source>
</evidence>
<keyword evidence="4 11" id="KW-0812">Transmembrane</keyword>
<evidence type="ECO:0000256" key="1">
    <source>
        <dbReference type="ARBA" id="ARBA00004653"/>
    </source>
</evidence>
<proteinExistence type="inferred from homology"/>